<protein>
    <submittedName>
        <fullName evidence="2">Uncharacterized protein</fullName>
    </submittedName>
</protein>
<sequence length="143" mass="16244">MKSNLWSKEQCDSRCNFRTAGSPCEAYGKSNRQRHQEPLELLSQEKTVEERNRPEEPINNNLTVTTTYIECGSSSKTTWPTTESHCPFAPSGSASLLNKLAAGISYIQYDLNRIKNILLDPRITSSEQDEKEMLKEGSGDWWL</sequence>
<evidence type="ECO:0000313" key="3">
    <source>
        <dbReference type="Proteomes" id="UP000886595"/>
    </source>
</evidence>
<keyword evidence="3" id="KW-1185">Reference proteome</keyword>
<feature type="region of interest" description="Disordered" evidence="1">
    <location>
        <begin position="19"/>
        <end position="60"/>
    </location>
</feature>
<organism evidence="2 3">
    <name type="scientific">Brassica carinata</name>
    <name type="common">Ethiopian mustard</name>
    <name type="synonym">Abyssinian cabbage</name>
    <dbReference type="NCBI Taxonomy" id="52824"/>
    <lineage>
        <taxon>Eukaryota</taxon>
        <taxon>Viridiplantae</taxon>
        <taxon>Streptophyta</taxon>
        <taxon>Embryophyta</taxon>
        <taxon>Tracheophyta</taxon>
        <taxon>Spermatophyta</taxon>
        <taxon>Magnoliopsida</taxon>
        <taxon>eudicotyledons</taxon>
        <taxon>Gunneridae</taxon>
        <taxon>Pentapetalae</taxon>
        <taxon>rosids</taxon>
        <taxon>malvids</taxon>
        <taxon>Brassicales</taxon>
        <taxon>Brassicaceae</taxon>
        <taxon>Brassiceae</taxon>
        <taxon>Brassica</taxon>
    </lineage>
</organism>
<feature type="compositionally biased region" description="Basic and acidic residues" evidence="1">
    <location>
        <begin position="46"/>
        <end position="56"/>
    </location>
</feature>
<accession>A0A8X8B3G5</accession>
<evidence type="ECO:0000313" key="2">
    <source>
        <dbReference type="EMBL" id="KAG2319752.1"/>
    </source>
</evidence>
<reference evidence="2 3" key="1">
    <citation type="submission" date="2020-02" db="EMBL/GenBank/DDBJ databases">
        <authorList>
            <person name="Ma Q."/>
            <person name="Huang Y."/>
            <person name="Song X."/>
            <person name="Pei D."/>
        </authorList>
    </citation>
    <scope>NUCLEOTIDE SEQUENCE [LARGE SCALE GENOMIC DNA]</scope>
    <source>
        <strain evidence="2">Sxm20200214</strain>
        <tissue evidence="2">Leaf</tissue>
    </source>
</reference>
<gene>
    <name evidence="2" type="ORF">Bca52824_012965</name>
</gene>
<dbReference type="Proteomes" id="UP000886595">
    <property type="component" value="Unassembled WGS sequence"/>
</dbReference>
<dbReference type="AlphaFoldDB" id="A0A8X8B3G5"/>
<proteinExistence type="predicted"/>
<comment type="caution">
    <text evidence="2">The sequence shown here is derived from an EMBL/GenBank/DDBJ whole genome shotgun (WGS) entry which is preliminary data.</text>
</comment>
<evidence type="ECO:0000256" key="1">
    <source>
        <dbReference type="SAM" id="MobiDB-lite"/>
    </source>
</evidence>
<name>A0A8X8B3G5_BRACI</name>
<dbReference type="EMBL" id="JAAMPC010000003">
    <property type="protein sequence ID" value="KAG2319752.1"/>
    <property type="molecule type" value="Genomic_DNA"/>
</dbReference>